<evidence type="ECO:0000256" key="1">
    <source>
        <dbReference type="ARBA" id="ARBA00022737"/>
    </source>
</evidence>
<protein>
    <submittedName>
        <fullName evidence="5">Uncharacterized protein</fullName>
    </submittedName>
</protein>
<dbReference type="RefSeq" id="WP_105038987.1">
    <property type="nucleotide sequence ID" value="NZ_PPSL01000002.1"/>
</dbReference>
<name>A0A2S7SZJ1_9BACT</name>
<sequence length="442" mass="45759">MKTTFHFLLLLLLCHTGQAQIITTVAGSGDTTLGDGGPALHASLYGPFGVALDGHGNMYVTDGYHNRIRKIDATGNISTIAGTGVQGYNGDDIPAAAAQIYRPCGIIFDANGNLIFCDAYNNRVRKIDAAGIITTIAGNSTTVYNGDNIAATAASIYTPHCVALDVGGNLYITDNGNHRVRKVSAAGVITTIAGTGVMGYSGDDSLATGAMINFPYGIAVDTGGNIYFADTYENVIRKIDGSGIITTFAGTGAILPLGDGGPATAAALNNPMGIVIDGTNAMFITVANEERIRKVVAGVITTVAGVGTLGFSGDNGPATAAELAQPVGICIDHTLGVIYFADFANSRVRRIGWPVGVSDLTQGRASLNIYPNPSNGTFTCAISSATNELFTISITDLLGRIVKEFAIEPGTLQQLELAQPGVYLLTARNKTNAVAKTVVITK</sequence>
<dbReference type="NCBIfam" id="TIGR04183">
    <property type="entry name" value="Por_Secre_tail"/>
    <property type="match status" value="1"/>
</dbReference>
<feature type="domain" description="Secretion system C-terminal sorting" evidence="3">
    <location>
        <begin position="369"/>
        <end position="440"/>
    </location>
</feature>
<dbReference type="InterPro" id="IPR011042">
    <property type="entry name" value="6-blade_b-propeller_TolB-like"/>
</dbReference>
<gene>
    <name evidence="5" type="ORF">CJD36_009995</name>
</gene>
<organism evidence="5 6">
    <name type="scientific">Flavipsychrobacter stenotrophus</name>
    <dbReference type="NCBI Taxonomy" id="2077091"/>
    <lineage>
        <taxon>Bacteria</taxon>
        <taxon>Pseudomonadati</taxon>
        <taxon>Bacteroidota</taxon>
        <taxon>Chitinophagia</taxon>
        <taxon>Chitinophagales</taxon>
        <taxon>Chitinophagaceae</taxon>
        <taxon>Flavipsychrobacter</taxon>
    </lineage>
</organism>
<feature type="domain" description="Teneurin NHL" evidence="4">
    <location>
        <begin position="201"/>
        <end position="251"/>
    </location>
</feature>
<reference evidence="5 6" key="1">
    <citation type="submission" date="2018-01" db="EMBL/GenBank/DDBJ databases">
        <title>A novel member of the phylum Bacteroidetes isolated from glacier ice.</title>
        <authorList>
            <person name="Liu Q."/>
            <person name="Xin Y.-H."/>
        </authorList>
    </citation>
    <scope>NUCLEOTIDE SEQUENCE [LARGE SCALE GENOMIC DNA]</scope>
    <source>
        <strain evidence="5 6">RB1R16</strain>
    </source>
</reference>
<dbReference type="InterPro" id="IPR056822">
    <property type="entry name" value="TEN_NHL"/>
</dbReference>
<dbReference type="Gene3D" id="2.120.10.30">
    <property type="entry name" value="TolB, C-terminal domain"/>
    <property type="match status" value="4"/>
</dbReference>
<accession>A0A2S7SZJ1</accession>
<dbReference type="AlphaFoldDB" id="A0A2S7SZJ1"/>
<dbReference type="PANTHER" id="PTHR46388:SF2">
    <property type="entry name" value="NHL REPEAT-CONTAINING PROTEIN 2"/>
    <property type="match status" value="1"/>
</dbReference>
<dbReference type="OrthoDB" id="9043075at2"/>
<feature type="signal peptide" evidence="2">
    <location>
        <begin position="1"/>
        <end position="21"/>
    </location>
</feature>
<evidence type="ECO:0000256" key="2">
    <source>
        <dbReference type="SAM" id="SignalP"/>
    </source>
</evidence>
<feature type="domain" description="Teneurin NHL" evidence="4">
    <location>
        <begin position="32"/>
        <end position="83"/>
    </location>
</feature>
<keyword evidence="1" id="KW-0677">Repeat</keyword>
<proteinExistence type="predicted"/>
<dbReference type="Pfam" id="PF25021">
    <property type="entry name" value="TEN_NHL"/>
    <property type="match status" value="2"/>
</dbReference>
<keyword evidence="2" id="KW-0732">Signal</keyword>
<evidence type="ECO:0000259" key="4">
    <source>
        <dbReference type="Pfam" id="PF25021"/>
    </source>
</evidence>
<keyword evidence="6" id="KW-1185">Reference proteome</keyword>
<dbReference type="Proteomes" id="UP000239872">
    <property type="component" value="Unassembled WGS sequence"/>
</dbReference>
<dbReference type="Pfam" id="PF01436">
    <property type="entry name" value="NHL"/>
    <property type="match status" value="1"/>
</dbReference>
<evidence type="ECO:0000313" key="6">
    <source>
        <dbReference type="Proteomes" id="UP000239872"/>
    </source>
</evidence>
<dbReference type="PANTHER" id="PTHR46388">
    <property type="entry name" value="NHL REPEAT-CONTAINING PROTEIN 2"/>
    <property type="match status" value="1"/>
</dbReference>
<dbReference type="CDD" id="cd14953">
    <property type="entry name" value="NHL_like_1"/>
    <property type="match status" value="1"/>
</dbReference>
<dbReference type="Pfam" id="PF18962">
    <property type="entry name" value="Por_Secre_tail"/>
    <property type="match status" value="1"/>
</dbReference>
<dbReference type="InterPro" id="IPR001258">
    <property type="entry name" value="NHL_repeat"/>
</dbReference>
<comment type="caution">
    <text evidence="5">The sequence shown here is derived from an EMBL/GenBank/DDBJ whole genome shotgun (WGS) entry which is preliminary data.</text>
</comment>
<evidence type="ECO:0000313" key="5">
    <source>
        <dbReference type="EMBL" id="PQJ12108.1"/>
    </source>
</evidence>
<feature type="chain" id="PRO_5015776892" evidence="2">
    <location>
        <begin position="22"/>
        <end position="442"/>
    </location>
</feature>
<dbReference type="SUPFAM" id="SSF101898">
    <property type="entry name" value="NHL repeat"/>
    <property type="match status" value="1"/>
</dbReference>
<dbReference type="EMBL" id="PPSL01000002">
    <property type="protein sequence ID" value="PQJ12108.1"/>
    <property type="molecule type" value="Genomic_DNA"/>
</dbReference>
<dbReference type="InterPro" id="IPR026444">
    <property type="entry name" value="Secre_tail"/>
</dbReference>
<evidence type="ECO:0000259" key="3">
    <source>
        <dbReference type="Pfam" id="PF18962"/>
    </source>
</evidence>